<protein>
    <submittedName>
        <fullName evidence="1">Uncharacterized protein</fullName>
    </submittedName>
</protein>
<evidence type="ECO:0000313" key="1">
    <source>
        <dbReference type="EMBL" id="GAV06781.1"/>
    </source>
</evidence>
<dbReference type="Proteomes" id="UP000186922">
    <property type="component" value="Unassembled WGS sequence"/>
</dbReference>
<accession>A0A1D1W060</accession>
<gene>
    <name evidence="1" type="primary">RvY_16712-1</name>
    <name evidence="1" type="synonym">RvY_16712.1</name>
    <name evidence="1" type="ORF">RvY_16712</name>
</gene>
<dbReference type="EMBL" id="BDGG01000014">
    <property type="protein sequence ID" value="GAV06781.1"/>
    <property type="molecule type" value="Genomic_DNA"/>
</dbReference>
<evidence type="ECO:0000313" key="2">
    <source>
        <dbReference type="Proteomes" id="UP000186922"/>
    </source>
</evidence>
<keyword evidence="2" id="KW-1185">Reference proteome</keyword>
<proteinExistence type="predicted"/>
<organism evidence="1 2">
    <name type="scientific">Ramazzottius varieornatus</name>
    <name type="common">Water bear</name>
    <name type="synonym">Tardigrade</name>
    <dbReference type="NCBI Taxonomy" id="947166"/>
    <lineage>
        <taxon>Eukaryota</taxon>
        <taxon>Metazoa</taxon>
        <taxon>Ecdysozoa</taxon>
        <taxon>Tardigrada</taxon>
        <taxon>Eutardigrada</taxon>
        <taxon>Parachela</taxon>
        <taxon>Hypsibioidea</taxon>
        <taxon>Ramazzottiidae</taxon>
        <taxon>Ramazzottius</taxon>
    </lineage>
</organism>
<comment type="caution">
    <text evidence="1">The sequence shown here is derived from an EMBL/GenBank/DDBJ whole genome shotgun (WGS) entry which is preliminary data.</text>
</comment>
<feature type="non-terminal residue" evidence="1">
    <location>
        <position position="1"/>
    </location>
</feature>
<name>A0A1D1W060_RAMVA</name>
<dbReference type="AlphaFoldDB" id="A0A1D1W060"/>
<reference evidence="1 2" key="1">
    <citation type="journal article" date="2016" name="Nat. Commun.">
        <title>Extremotolerant tardigrade genome and improved radiotolerance of human cultured cells by tardigrade-unique protein.</title>
        <authorList>
            <person name="Hashimoto T."/>
            <person name="Horikawa D.D."/>
            <person name="Saito Y."/>
            <person name="Kuwahara H."/>
            <person name="Kozuka-Hata H."/>
            <person name="Shin-I T."/>
            <person name="Minakuchi Y."/>
            <person name="Ohishi K."/>
            <person name="Motoyama A."/>
            <person name="Aizu T."/>
            <person name="Enomoto A."/>
            <person name="Kondo K."/>
            <person name="Tanaka S."/>
            <person name="Hara Y."/>
            <person name="Koshikawa S."/>
            <person name="Sagara H."/>
            <person name="Miura T."/>
            <person name="Yokobori S."/>
            <person name="Miyagawa K."/>
            <person name="Suzuki Y."/>
            <person name="Kubo T."/>
            <person name="Oyama M."/>
            <person name="Kohara Y."/>
            <person name="Fujiyama A."/>
            <person name="Arakawa K."/>
            <person name="Katayama T."/>
            <person name="Toyoda A."/>
            <person name="Kunieda T."/>
        </authorList>
    </citation>
    <scope>NUCLEOTIDE SEQUENCE [LARGE SCALE GENOMIC DNA]</scope>
    <source>
        <strain evidence="1 2">YOKOZUNA-1</strain>
    </source>
</reference>
<sequence>LCQTYMAGLSQNVQHAAHREEELKLRSTGDCKITFSSVGMVSRRVERGDLQCRASSKISEGWPIIPGKVFNIGLLRQRVSIDVPVVMLHLFSALRLSRGLQQAFYILEVSNEII</sequence>